<sequence>MKSNRQARHILGLDYKVSNIRKVVNKDDHEVSVTHRSGRHRRAE</sequence>
<dbReference type="Pfam" id="PF08136">
    <property type="entry name" value="SRA_like"/>
    <property type="match status" value="1"/>
</dbReference>
<evidence type="ECO:0000256" key="2">
    <source>
        <dbReference type="ARBA" id="ARBA00005929"/>
    </source>
</evidence>
<dbReference type="Proteomes" id="UP000230495">
    <property type="component" value="Unassembled WGS sequence"/>
</dbReference>
<dbReference type="InterPro" id="IPR012607">
    <property type="entry name" value="SRA-like"/>
</dbReference>
<evidence type="ECO:0000256" key="1">
    <source>
        <dbReference type="ARBA" id="ARBA00004057"/>
    </source>
</evidence>
<dbReference type="AlphaFoldDB" id="A0A2J0PCY4"/>
<reference evidence="5 6" key="1">
    <citation type="journal article" date="2017" name="J. Antimicrob. Chemother.">
        <title>Characterization of the population structure, drug resistance mechanisms and plasmids of the community-associated Enterobacter cloacae complex in China.</title>
        <authorList>
            <person name="Zhou K."/>
            <person name="Yu W."/>
            <person name="Cao X."/>
            <person name="Shen P."/>
            <person name="Lu H."/>
            <person name="Luo Q."/>
            <person name="Rossen J.W.A."/>
            <person name="Xiao Y."/>
        </authorList>
    </citation>
    <scope>NUCLEOTIDE SEQUENCE [LARGE SCALE GENOMIC DNA]</scope>
    <source>
        <strain evidence="5">ECC1097</strain>
    </source>
</reference>
<evidence type="ECO:0000256" key="4">
    <source>
        <dbReference type="ARBA" id="ARBA00029685"/>
    </source>
</evidence>
<gene>
    <name evidence="5" type="primary">rpsV</name>
    <name evidence="5" type="ORF">B9Q37_24365</name>
</gene>
<evidence type="ECO:0000256" key="3">
    <source>
        <dbReference type="ARBA" id="ARBA00018210"/>
    </source>
</evidence>
<evidence type="ECO:0000313" key="6">
    <source>
        <dbReference type="Proteomes" id="UP000230495"/>
    </source>
</evidence>
<name>A0A2J0PCY4_9ENTR</name>
<accession>A0A2J0PCY4</accession>
<protein>
    <recommendedName>
        <fullName evidence="3">Stationary-phase-induced ribosome-associated protein</fullName>
    </recommendedName>
    <alternativeName>
        <fullName evidence="4">30S ribosomal protein S22</fullName>
    </alternativeName>
</protein>
<comment type="similarity">
    <text evidence="2">Belongs to the SRA family.</text>
</comment>
<evidence type="ECO:0000313" key="5">
    <source>
        <dbReference type="EMBL" id="PJD67245.1"/>
    </source>
</evidence>
<dbReference type="OrthoDB" id="6590569at2"/>
<proteinExistence type="inferred from homology"/>
<organism evidence="5">
    <name type="scientific">Enterobacter kobei</name>
    <dbReference type="NCBI Taxonomy" id="208224"/>
    <lineage>
        <taxon>Bacteria</taxon>
        <taxon>Pseudomonadati</taxon>
        <taxon>Pseudomonadota</taxon>
        <taxon>Gammaproteobacteria</taxon>
        <taxon>Enterobacterales</taxon>
        <taxon>Enterobacteriaceae</taxon>
        <taxon>Enterobacter</taxon>
        <taxon>Enterobacter cloacae complex</taxon>
    </lineage>
</organism>
<dbReference type="RefSeq" id="WP_025760437.1">
    <property type="nucleotide sequence ID" value="NZ_JAIULC010000051.1"/>
</dbReference>
<comment type="function">
    <text evidence="1">Although this protein associates with the 30S subunit of the ribosome it is not considered to be a bona fide ribosomal protein.</text>
</comment>
<comment type="caution">
    <text evidence="5">The sequence shown here is derived from an EMBL/GenBank/DDBJ whole genome shotgun (WGS) entry which is preliminary data.</text>
</comment>
<dbReference type="GO" id="GO:0006412">
    <property type="term" value="P:translation"/>
    <property type="evidence" value="ECO:0007669"/>
    <property type="project" value="InterPro"/>
</dbReference>
<dbReference type="NCBIfam" id="NF007473">
    <property type="entry name" value="PRK10057.1"/>
    <property type="match status" value="1"/>
</dbReference>
<dbReference type="EMBL" id="NEEU01000030">
    <property type="protein sequence ID" value="PJD67245.1"/>
    <property type="molecule type" value="Genomic_DNA"/>
</dbReference>